<comment type="similarity">
    <text evidence="4">Belongs to the Nudix hydrolase family.</text>
</comment>
<name>A0ABQ3V573_9CHLR</name>
<proteinExistence type="inferred from homology"/>
<keyword evidence="2 4" id="KW-0378">Hydrolase</keyword>
<keyword evidence="7" id="KW-1185">Reference proteome</keyword>
<evidence type="ECO:0000313" key="6">
    <source>
        <dbReference type="EMBL" id="GHO59620.1"/>
    </source>
</evidence>
<dbReference type="InterPro" id="IPR015797">
    <property type="entry name" value="NUDIX_hydrolase-like_dom_sf"/>
</dbReference>
<dbReference type="InterPro" id="IPR020084">
    <property type="entry name" value="NUDIX_hydrolase_CS"/>
</dbReference>
<feature type="domain" description="Nudix hydrolase" evidence="5">
    <location>
        <begin position="38"/>
        <end position="167"/>
    </location>
</feature>
<dbReference type="EMBL" id="BNJG01000003">
    <property type="protein sequence ID" value="GHO59620.1"/>
    <property type="molecule type" value="Genomic_DNA"/>
</dbReference>
<dbReference type="InterPro" id="IPR000086">
    <property type="entry name" value="NUDIX_hydrolase_dom"/>
</dbReference>
<evidence type="ECO:0000256" key="3">
    <source>
        <dbReference type="ARBA" id="ARBA00022842"/>
    </source>
</evidence>
<dbReference type="Pfam" id="PF00293">
    <property type="entry name" value="NUDIX"/>
    <property type="match status" value="1"/>
</dbReference>
<sequence>MPQLTFIYCPHCATALIEKEIHDVRRLFCPECQYVHYPQPKLVALVVIEYEEKLLLLKRNIEPARGLWNFCGGYIELGETVQEAVIREAKEEANIDIQLDKLIGIYGGEEGSNVVAAFHAQLPGNQISHLAIQAEEVSEFAFFAWEELPPLAFPVHYQILRDWKAIKL</sequence>
<accession>A0ABQ3V573</accession>
<comment type="caution">
    <text evidence="6">The sequence shown here is derived from an EMBL/GenBank/DDBJ whole genome shotgun (WGS) entry which is preliminary data.</text>
</comment>
<dbReference type="RefSeq" id="WP_201375789.1">
    <property type="nucleotide sequence ID" value="NZ_BNJG01000003.1"/>
</dbReference>
<keyword evidence="3" id="KW-0460">Magnesium</keyword>
<dbReference type="PRINTS" id="PR00502">
    <property type="entry name" value="NUDIXFAMILY"/>
</dbReference>
<gene>
    <name evidence="6" type="ORF">KSB_80950</name>
</gene>
<reference evidence="6 7" key="1">
    <citation type="journal article" date="2021" name="Int. J. Syst. Evol. Microbiol.">
        <title>Reticulibacter mediterranei gen. nov., sp. nov., within the new family Reticulibacteraceae fam. nov., and Ktedonospora formicarum gen. nov., sp. nov., Ktedonobacter robiniae sp. nov., Dictyobacter formicarum sp. nov. and Dictyobacter arantiisoli sp. nov., belonging to the class Ktedonobacteria.</title>
        <authorList>
            <person name="Yabe S."/>
            <person name="Zheng Y."/>
            <person name="Wang C.M."/>
            <person name="Sakai Y."/>
            <person name="Abe K."/>
            <person name="Yokota A."/>
            <person name="Donadio S."/>
            <person name="Cavaletti L."/>
            <person name="Monciardini P."/>
        </authorList>
    </citation>
    <scope>NUCLEOTIDE SEQUENCE [LARGE SCALE GENOMIC DNA]</scope>
    <source>
        <strain evidence="6 7">SOSP1-30</strain>
    </source>
</reference>
<dbReference type="Gene3D" id="3.90.79.10">
    <property type="entry name" value="Nucleoside Triphosphate Pyrophosphohydrolase"/>
    <property type="match status" value="1"/>
</dbReference>
<dbReference type="InterPro" id="IPR020476">
    <property type="entry name" value="Nudix_hydrolase"/>
</dbReference>
<dbReference type="PANTHER" id="PTHR43222">
    <property type="entry name" value="NUDIX HYDROLASE 23"/>
    <property type="match status" value="1"/>
</dbReference>
<dbReference type="Proteomes" id="UP000654345">
    <property type="component" value="Unassembled WGS sequence"/>
</dbReference>
<comment type="cofactor">
    <cofactor evidence="1">
        <name>Mg(2+)</name>
        <dbReference type="ChEBI" id="CHEBI:18420"/>
    </cofactor>
</comment>
<dbReference type="PROSITE" id="PS00893">
    <property type="entry name" value="NUDIX_BOX"/>
    <property type="match status" value="1"/>
</dbReference>
<dbReference type="PANTHER" id="PTHR43222:SF2">
    <property type="entry name" value="NUDIX HYDROLASE 23, CHLOROPLASTIC"/>
    <property type="match status" value="1"/>
</dbReference>
<evidence type="ECO:0000256" key="2">
    <source>
        <dbReference type="ARBA" id="ARBA00022801"/>
    </source>
</evidence>
<dbReference type="PROSITE" id="PS51462">
    <property type="entry name" value="NUDIX"/>
    <property type="match status" value="1"/>
</dbReference>
<organism evidence="6 7">
    <name type="scientific">Ktedonobacter robiniae</name>
    <dbReference type="NCBI Taxonomy" id="2778365"/>
    <lineage>
        <taxon>Bacteria</taxon>
        <taxon>Bacillati</taxon>
        <taxon>Chloroflexota</taxon>
        <taxon>Ktedonobacteria</taxon>
        <taxon>Ktedonobacterales</taxon>
        <taxon>Ktedonobacteraceae</taxon>
        <taxon>Ktedonobacter</taxon>
    </lineage>
</organism>
<dbReference type="SUPFAM" id="SSF55811">
    <property type="entry name" value="Nudix"/>
    <property type="match status" value="1"/>
</dbReference>
<evidence type="ECO:0000256" key="1">
    <source>
        <dbReference type="ARBA" id="ARBA00001946"/>
    </source>
</evidence>
<evidence type="ECO:0000259" key="5">
    <source>
        <dbReference type="PROSITE" id="PS51462"/>
    </source>
</evidence>
<evidence type="ECO:0000313" key="7">
    <source>
        <dbReference type="Proteomes" id="UP000654345"/>
    </source>
</evidence>
<evidence type="ECO:0000256" key="4">
    <source>
        <dbReference type="RuleBase" id="RU003476"/>
    </source>
</evidence>
<protein>
    <recommendedName>
        <fullName evidence="5">Nudix hydrolase domain-containing protein</fullName>
    </recommendedName>
</protein>